<reference evidence="3" key="1">
    <citation type="submission" date="2017-03" db="EMBL/GenBank/DDBJ databases">
        <title>Phytopthora megakarya and P. palmivora, two closely related causual agents of cacao black pod achieved similar genome size and gene model numbers by different mechanisms.</title>
        <authorList>
            <person name="Ali S."/>
            <person name="Shao J."/>
            <person name="Larry D.J."/>
            <person name="Kronmiller B."/>
            <person name="Shen D."/>
            <person name="Strem M.D."/>
            <person name="Melnick R.L."/>
            <person name="Guiltinan M.J."/>
            <person name="Tyler B.M."/>
            <person name="Meinhardt L.W."/>
            <person name="Bailey B.A."/>
        </authorList>
    </citation>
    <scope>NUCLEOTIDE SEQUENCE [LARGE SCALE GENOMIC DNA]</scope>
    <source>
        <strain evidence="3">zdho120</strain>
    </source>
</reference>
<name>A0A225VYG9_9STRA</name>
<accession>A0A225VYG9</accession>
<protein>
    <recommendedName>
        <fullName evidence="1">RNase H type-1 domain-containing protein</fullName>
    </recommendedName>
</protein>
<dbReference type="Pfam" id="PF13456">
    <property type="entry name" value="RVT_3"/>
    <property type="match status" value="1"/>
</dbReference>
<dbReference type="InterPro" id="IPR036397">
    <property type="entry name" value="RNaseH_sf"/>
</dbReference>
<dbReference type="InterPro" id="IPR002156">
    <property type="entry name" value="RNaseH_domain"/>
</dbReference>
<dbReference type="InterPro" id="IPR012337">
    <property type="entry name" value="RNaseH-like_sf"/>
</dbReference>
<dbReference type="SUPFAM" id="SSF53098">
    <property type="entry name" value="Ribonuclease H-like"/>
    <property type="match status" value="1"/>
</dbReference>
<dbReference type="AlphaFoldDB" id="A0A225VYG9"/>
<comment type="caution">
    <text evidence="2">The sequence shown here is derived from an EMBL/GenBank/DDBJ whole genome shotgun (WGS) entry which is preliminary data.</text>
</comment>
<evidence type="ECO:0000313" key="2">
    <source>
        <dbReference type="EMBL" id="OWZ10405.1"/>
    </source>
</evidence>
<sequence>MQTPTVESTGCVALGSARTTNNTAEFTGLLTILHYASTHNIPKMHMAGDSMLIISMMKERRPPKTIDWQNVIYEAGVWSIHAKFKGGAIIIASTIK</sequence>
<organism evidence="2 3">
    <name type="scientific">Phytophthora megakarya</name>
    <dbReference type="NCBI Taxonomy" id="4795"/>
    <lineage>
        <taxon>Eukaryota</taxon>
        <taxon>Sar</taxon>
        <taxon>Stramenopiles</taxon>
        <taxon>Oomycota</taxon>
        <taxon>Peronosporomycetes</taxon>
        <taxon>Peronosporales</taxon>
        <taxon>Peronosporaceae</taxon>
        <taxon>Phytophthora</taxon>
    </lineage>
</organism>
<evidence type="ECO:0000259" key="1">
    <source>
        <dbReference type="Pfam" id="PF13456"/>
    </source>
</evidence>
<dbReference type="Proteomes" id="UP000198211">
    <property type="component" value="Unassembled WGS sequence"/>
</dbReference>
<evidence type="ECO:0000313" key="3">
    <source>
        <dbReference type="Proteomes" id="UP000198211"/>
    </source>
</evidence>
<dbReference type="OrthoDB" id="122355at2759"/>
<proteinExistence type="predicted"/>
<gene>
    <name evidence="2" type="ORF">PHMEG_00016747</name>
</gene>
<keyword evidence="3" id="KW-1185">Reference proteome</keyword>
<feature type="domain" description="RNase H type-1" evidence="1">
    <location>
        <begin position="15"/>
        <end position="78"/>
    </location>
</feature>
<dbReference type="GO" id="GO:0003676">
    <property type="term" value="F:nucleic acid binding"/>
    <property type="evidence" value="ECO:0007669"/>
    <property type="project" value="InterPro"/>
</dbReference>
<dbReference type="EMBL" id="NBNE01002454">
    <property type="protein sequence ID" value="OWZ10405.1"/>
    <property type="molecule type" value="Genomic_DNA"/>
</dbReference>
<dbReference type="Gene3D" id="3.30.420.10">
    <property type="entry name" value="Ribonuclease H-like superfamily/Ribonuclease H"/>
    <property type="match status" value="1"/>
</dbReference>
<dbReference type="GO" id="GO:0004523">
    <property type="term" value="F:RNA-DNA hybrid ribonuclease activity"/>
    <property type="evidence" value="ECO:0007669"/>
    <property type="project" value="InterPro"/>
</dbReference>